<dbReference type="eggNOG" id="COG4680">
    <property type="taxonomic scope" value="Bacteria"/>
</dbReference>
<reference evidence="1 2" key="1">
    <citation type="submission" date="2014-05" db="EMBL/GenBank/DDBJ databases">
        <title>ATOL: Assembling a taxonomically balanced genome-scale reconstruction of the evolutionary history of the Enterobacteriaceae.</title>
        <authorList>
            <person name="Plunkett G.III."/>
            <person name="Neeno-Eckwall E.C."/>
            <person name="Glasner J.D."/>
            <person name="Perna N.T."/>
        </authorList>
    </citation>
    <scope>NUCLEOTIDE SEQUENCE [LARGE SCALE GENOMIC DNA]</scope>
    <source>
        <strain evidence="1 2">ATCC 33320</strain>
    </source>
</reference>
<evidence type="ECO:0000313" key="1">
    <source>
        <dbReference type="EMBL" id="KFC77069.1"/>
    </source>
</evidence>
<organism evidence="1 2">
    <name type="scientific">Buttiauxella agrestis ATCC 33320</name>
    <dbReference type="NCBI Taxonomy" id="1006004"/>
    <lineage>
        <taxon>Bacteria</taxon>
        <taxon>Pseudomonadati</taxon>
        <taxon>Pseudomonadota</taxon>
        <taxon>Gammaproteobacteria</taxon>
        <taxon>Enterobacterales</taxon>
        <taxon>Enterobacteriaceae</taxon>
        <taxon>Buttiauxella</taxon>
    </lineage>
</organism>
<sequence>MHLISLKALSEASQRFPQHSQELLMLARIIEKGHFPTPESLRKIYPTLDNFKYLDKHYVINIARNELRLIALIFFESQKFYVRDIMTHADYLRFTETHRGKKR</sequence>
<dbReference type="Pfam" id="PF09907">
    <property type="entry name" value="HigB_toxin"/>
    <property type="match status" value="1"/>
</dbReference>
<evidence type="ECO:0000313" key="2">
    <source>
        <dbReference type="Proteomes" id="UP000028653"/>
    </source>
</evidence>
<dbReference type="GO" id="GO:0016787">
    <property type="term" value="F:hydrolase activity"/>
    <property type="evidence" value="ECO:0007669"/>
    <property type="project" value="UniProtKB-KW"/>
</dbReference>
<name>A0A085G024_9ENTR</name>
<dbReference type="RefSeq" id="WP_034499546.1">
    <property type="nucleotide sequence ID" value="NZ_JMPI01000070.1"/>
</dbReference>
<dbReference type="STRING" id="1006004.GBAG_4034"/>
<accession>A0A085G024</accession>
<gene>
    <name evidence="1" type="primary">higB</name>
    <name evidence="1" type="ORF">GBAG_4034</name>
</gene>
<dbReference type="EMBL" id="JMPI01000070">
    <property type="protein sequence ID" value="KFC77069.1"/>
    <property type="molecule type" value="Genomic_DNA"/>
</dbReference>
<proteinExistence type="predicted"/>
<dbReference type="GO" id="GO:0003723">
    <property type="term" value="F:RNA binding"/>
    <property type="evidence" value="ECO:0007669"/>
    <property type="project" value="InterPro"/>
</dbReference>
<dbReference type="InterPro" id="IPR018669">
    <property type="entry name" value="Toxin_HigB"/>
</dbReference>
<comment type="caution">
    <text evidence="1">The sequence shown here is derived from an EMBL/GenBank/DDBJ whole genome shotgun (WGS) entry which is preliminary data.</text>
</comment>
<dbReference type="OrthoDB" id="9799912at2"/>
<dbReference type="Proteomes" id="UP000028653">
    <property type="component" value="Unassembled WGS sequence"/>
</dbReference>
<dbReference type="GO" id="GO:0004519">
    <property type="term" value="F:endonuclease activity"/>
    <property type="evidence" value="ECO:0007669"/>
    <property type="project" value="InterPro"/>
</dbReference>
<dbReference type="AlphaFoldDB" id="A0A085G024"/>
<keyword evidence="2" id="KW-1185">Reference proteome</keyword>
<dbReference type="GO" id="GO:0110001">
    <property type="term" value="C:toxin-antitoxin complex"/>
    <property type="evidence" value="ECO:0007669"/>
    <property type="project" value="InterPro"/>
</dbReference>
<keyword evidence="1" id="KW-0378">Hydrolase</keyword>
<dbReference type="EC" id="3.1.-.-" evidence="1"/>
<protein>
    <submittedName>
        <fullName evidence="1">HigB family toxin</fullName>
        <ecNumber evidence="1">3.1.-.-</ecNumber>
    </submittedName>
</protein>